<dbReference type="AlphaFoldDB" id="A0A6G1ZH32"/>
<organism evidence="2">
    <name type="scientific">Parabacteroides goldsteinii</name>
    <dbReference type="NCBI Taxonomy" id="328812"/>
    <lineage>
        <taxon>Bacteria</taxon>
        <taxon>Pseudomonadati</taxon>
        <taxon>Bacteroidota</taxon>
        <taxon>Bacteroidia</taxon>
        <taxon>Bacteroidales</taxon>
        <taxon>Tannerellaceae</taxon>
        <taxon>Parabacteroides</taxon>
    </lineage>
</organism>
<dbReference type="InterPro" id="IPR050959">
    <property type="entry name" value="MarA-like"/>
</dbReference>
<gene>
    <name evidence="2" type="ORF">GKE01_16135</name>
</gene>
<dbReference type="PROSITE" id="PS01124">
    <property type="entry name" value="HTH_ARAC_FAMILY_2"/>
    <property type="match status" value="1"/>
</dbReference>
<evidence type="ECO:0000256" key="1">
    <source>
        <dbReference type="ARBA" id="ARBA00023125"/>
    </source>
</evidence>
<dbReference type="SMART" id="SM00342">
    <property type="entry name" value="HTH_ARAC"/>
    <property type="match status" value="1"/>
</dbReference>
<dbReference type="Gene3D" id="1.10.10.60">
    <property type="entry name" value="Homeodomain-like"/>
    <property type="match status" value="1"/>
</dbReference>
<keyword evidence="1" id="KW-0238">DNA-binding</keyword>
<accession>A0A6G1ZH32</accession>
<protein>
    <submittedName>
        <fullName evidence="2">Helix-turn-helix domain-containing protein</fullName>
    </submittedName>
</protein>
<name>A0A6G1ZH32_9BACT</name>
<dbReference type="PANTHER" id="PTHR47504:SF5">
    <property type="entry name" value="RIGHT ORIGIN-BINDING PROTEIN"/>
    <property type="match status" value="1"/>
</dbReference>
<proteinExistence type="predicted"/>
<dbReference type="EMBL" id="WKLP01000024">
    <property type="protein sequence ID" value="MRY12991.1"/>
    <property type="molecule type" value="Genomic_DNA"/>
</dbReference>
<dbReference type="GO" id="GO:0043565">
    <property type="term" value="F:sequence-specific DNA binding"/>
    <property type="evidence" value="ECO:0007669"/>
    <property type="project" value="InterPro"/>
</dbReference>
<dbReference type="GO" id="GO:0003700">
    <property type="term" value="F:DNA-binding transcription factor activity"/>
    <property type="evidence" value="ECO:0007669"/>
    <property type="project" value="InterPro"/>
</dbReference>
<reference evidence="2" key="1">
    <citation type="journal article" date="2019" name="Nat. Med.">
        <title>A library of human gut bacterial isolates paired with longitudinal multiomics data enables mechanistic microbiome research.</title>
        <authorList>
            <person name="Poyet M."/>
            <person name="Groussin M."/>
            <person name="Gibbons S.M."/>
            <person name="Avila-Pacheco J."/>
            <person name="Jiang X."/>
            <person name="Kearney S.M."/>
            <person name="Perrotta A.R."/>
            <person name="Berdy B."/>
            <person name="Zhao S."/>
            <person name="Lieberman T.D."/>
            <person name="Swanson P.K."/>
            <person name="Smith M."/>
            <person name="Roesemann S."/>
            <person name="Alexander J.E."/>
            <person name="Rich S.A."/>
            <person name="Livny J."/>
            <person name="Vlamakis H."/>
            <person name="Clish C."/>
            <person name="Bullock K."/>
            <person name="Deik A."/>
            <person name="Scott J."/>
            <person name="Pierce K.A."/>
            <person name="Xavier R.J."/>
            <person name="Alm E.J."/>
        </authorList>
    </citation>
    <scope>NUCLEOTIDE SEQUENCE</scope>
    <source>
        <strain evidence="2">BIOML-A4</strain>
    </source>
</reference>
<comment type="caution">
    <text evidence="2">The sequence shown here is derived from an EMBL/GenBank/DDBJ whole genome shotgun (WGS) entry which is preliminary data.</text>
</comment>
<dbReference type="PANTHER" id="PTHR47504">
    <property type="entry name" value="RIGHT ORIGIN-BINDING PROTEIN"/>
    <property type="match status" value="1"/>
</dbReference>
<evidence type="ECO:0000313" key="2">
    <source>
        <dbReference type="EMBL" id="MRY12991.1"/>
    </source>
</evidence>
<dbReference type="Pfam" id="PF12833">
    <property type="entry name" value="HTH_18"/>
    <property type="match status" value="1"/>
</dbReference>
<dbReference type="InterPro" id="IPR018060">
    <property type="entry name" value="HTH_AraC"/>
</dbReference>
<sequence>MIFCIHNKLEHCIFFAYTFTWSVKQQLNPNKNMKSTINNAPSEIPNSQSLHAGFDLLIKPEGIDLTESYLYNNMIFFILDGSVKIYSPHTQTKSIGEPHMLFLKGHEKYTYEITPCSQILAFTFDSLTIDELFRFRAQYDLLPESSFEWIELKIIEPLYSFLKLLIQYLENNYLNYNLYLAKREELFYLLKTVYPSKDLGHFFYLLANHPSEFEKQVAENYMKVKNVKELANLMGYGINSFRVKFKENFGIPAYQWLLNEKAKRILKCLTTEGEDFKSIIDDFDFSSHSHFYKFCKTQFGLTPEELKKKLNS</sequence>